<comment type="caution">
    <text evidence="1">The sequence shown here is derived from an EMBL/GenBank/DDBJ whole genome shotgun (WGS) entry which is preliminary data.</text>
</comment>
<dbReference type="Proteomes" id="UP001147760">
    <property type="component" value="Unassembled WGS sequence"/>
</dbReference>
<keyword evidence="2" id="KW-1185">Reference proteome</keyword>
<dbReference type="AlphaFoldDB" id="A0A9W9X405"/>
<dbReference type="EMBL" id="JAPWDO010000002">
    <property type="protein sequence ID" value="KAJ5483406.1"/>
    <property type="molecule type" value="Genomic_DNA"/>
</dbReference>
<reference evidence="1" key="1">
    <citation type="submission" date="2022-12" db="EMBL/GenBank/DDBJ databases">
        <authorList>
            <person name="Petersen C."/>
        </authorList>
    </citation>
    <scope>NUCLEOTIDE SEQUENCE</scope>
    <source>
        <strain evidence="1">IBT 17660</strain>
    </source>
</reference>
<gene>
    <name evidence="1" type="ORF">N7530_002652</name>
</gene>
<accession>A0A9W9X405</accession>
<protein>
    <submittedName>
        <fullName evidence="1">Uncharacterized protein</fullName>
    </submittedName>
</protein>
<reference evidence="1" key="2">
    <citation type="journal article" date="2023" name="IMA Fungus">
        <title>Comparative genomic study of the Penicillium genus elucidates a diverse pangenome and 15 lateral gene transfer events.</title>
        <authorList>
            <person name="Petersen C."/>
            <person name="Sorensen T."/>
            <person name="Nielsen M.R."/>
            <person name="Sondergaard T.E."/>
            <person name="Sorensen J.L."/>
            <person name="Fitzpatrick D.A."/>
            <person name="Frisvad J.C."/>
            <person name="Nielsen K.L."/>
        </authorList>
    </citation>
    <scope>NUCLEOTIDE SEQUENCE</scope>
    <source>
        <strain evidence="1">IBT 17660</strain>
    </source>
</reference>
<evidence type="ECO:0000313" key="1">
    <source>
        <dbReference type="EMBL" id="KAJ5483406.1"/>
    </source>
</evidence>
<name>A0A9W9X405_9EURO</name>
<dbReference type="OrthoDB" id="5153231at2759"/>
<proteinExistence type="predicted"/>
<organism evidence="1 2">
    <name type="scientific">Penicillium desertorum</name>
    <dbReference type="NCBI Taxonomy" id="1303715"/>
    <lineage>
        <taxon>Eukaryota</taxon>
        <taxon>Fungi</taxon>
        <taxon>Dikarya</taxon>
        <taxon>Ascomycota</taxon>
        <taxon>Pezizomycotina</taxon>
        <taxon>Eurotiomycetes</taxon>
        <taxon>Eurotiomycetidae</taxon>
        <taxon>Eurotiales</taxon>
        <taxon>Aspergillaceae</taxon>
        <taxon>Penicillium</taxon>
    </lineage>
</organism>
<evidence type="ECO:0000313" key="2">
    <source>
        <dbReference type="Proteomes" id="UP001147760"/>
    </source>
</evidence>
<sequence length="176" mass="19522">MAMALSRVSHDALDTERNRISEFGVTSSASCQGEVLNLLPMNTRLEPPAVPPGQGSIASTWYMTKASLNGLIKIQVCRDQKQPHHPISGLLLFFGDEHIESLGQVRWECDTSQEVLLPTYMEKATVDGRDYIKDIRGGTNDPGLDLGEGQWQRLPRAGSIVWWFGDVGDVITIRDK</sequence>